<protein>
    <submittedName>
        <fullName evidence="2">Uncharacterized protein</fullName>
    </submittedName>
</protein>
<gene>
    <name evidence="2" type="ORF">GSOID_T00016805001</name>
</gene>
<dbReference type="AlphaFoldDB" id="E4XP44"/>
<dbReference type="InParanoid" id="E4XP44"/>
<name>E4XP44_OIKDI</name>
<feature type="compositionally biased region" description="Basic and acidic residues" evidence="1">
    <location>
        <begin position="74"/>
        <end position="87"/>
    </location>
</feature>
<reference evidence="2" key="1">
    <citation type="journal article" date="2010" name="Science">
        <title>Plasticity of animal genome architecture unmasked by rapid evolution of a pelagic tunicate.</title>
        <authorList>
            <person name="Denoeud F."/>
            <person name="Henriet S."/>
            <person name="Mungpakdee S."/>
            <person name="Aury J.M."/>
            <person name="Da Silva C."/>
            <person name="Brinkmann H."/>
            <person name="Mikhaleva J."/>
            <person name="Olsen L.C."/>
            <person name="Jubin C."/>
            <person name="Canestro C."/>
            <person name="Bouquet J.M."/>
            <person name="Danks G."/>
            <person name="Poulain J."/>
            <person name="Campsteijn C."/>
            <person name="Adamski M."/>
            <person name="Cross I."/>
            <person name="Yadetie F."/>
            <person name="Muffato M."/>
            <person name="Louis A."/>
            <person name="Butcher S."/>
            <person name="Tsagkogeorga G."/>
            <person name="Konrad A."/>
            <person name="Singh S."/>
            <person name="Jensen M.F."/>
            <person name="Cong E.H."/>
            <person name="Eikeseth-Otteraa H."/>
            <person name="Noel B."/>
            <person name="Anthouard V."/>
            <person name="Porcel B.M."/>
            <person name="Kachouri-Lafond R."/>
            <person name="Nishino A."/>
            <person name="Ugolini M."/>
            <person name="Chourrout P."/>
            <person name="Nishida H."/>
            <person name="Aasland R."/>
            <person name="Huzurbazar S."/>
            <person name="Westhof E."/>
            <person name="Delsuc F."/>
            <person name="Lehrach H."/>
            <person name="Reinhardt R."/>
            <person name="Weissenbach J."/>
            <person name="Roy S.W."/>
            <person name="Artiguenave F."/>
            <person name="Postlethwait J.H."/>
            <person name="Manak J.R."/>
            <person name="Thompson E.M."/>
            <person name="Jaillon O."/>
            <person name="Du Pasquier L."/>
            <person name="Boudinot P."/>
            <person name="Liberles D.A."/>
            <person name="Volff J.N."/>
            <person name="Philippe H."/>
            <person name="Lenhard B."/>
            <person name="Roest Crollius H."/>
            <person name="Wincker P."/>
            <person name="Chourrout D."/>
        </authorList>
    </citation>
    <scope>NUCLEOTIDE SEQUENCE [LARGE SCALE GENOMIC DNA]</scope>
</reference>
<evidence type="ECO:0000256" key="1">
    <source>
        <dbReference type="SAM" id="MobiDB-lite"/>
    </source>
</evidence>
<dbReference type="EMBL" id="FN653089">
    <property type="protein sequence ID" value="CBY11632.1"/>
    <property type="molecule type" value="Genomic_DNA"/>
</dbReference>
<evidence type="ECO:0000313" key="3">
    <source>
        <dbReference type="Proteomes" id="UP000001307"/>
    </source>
</evidence>
<sequence length="214" mass="24090">MNSQMTSEWNALCNAIRKFRQKHAPEASMTLIMKLQEGMVPKIFKSNADTEPITPNRPRPSQMSLTAYLKRKGPRDNPIEPKQAKPEDESDIAVPSSYSGPGDYANPFDSQEKASEVPNLNYDNPFDDSQPHSDDYENPFDSQEKASQVPDLNYDNPFDDSQPHSDSDSSTLSIADVFTRIEAERDAELNLIDPRERAVYDFDSENAILIGDSQ</sequence>
<organism evidence="2">
    <name type="scientific">Oikopleura dioica</name>
    <name type="common">Tunicate</name>
    <dbReference type="NCBI Taxonomy" id="34765"/>
    <lineage>
        <taxon>Eukaryota</taxon>
        <taxon>Metazoa</taxon>
        <taxon>Chordata</taxon>
        <taxon>Tunicata</taxon>
        <taxon>Appendicularia</taxon>
        <taxon>Copelata</taxon>
        <taxon>Oikopleuridae</taxon>
        <taxon>Oikopleura</taxon>
    </lineage>
</organism>
<proteinExistence type="predicted"/>
<evidence type="ECO:0000313" key="2">
    <source>
        <dbReference type="EMBL" id="CBY11632.1"/>
    </source>
</evidence>
<keyword evidence="3" id="KW-1185">Reference proteome</keyword>
<accession>E4XP44</accession>
<dbReference type="Proteomes" id="UP000001307">
    <property type="component" value="Unassembled WGS sequence"/>
</dbReference>
<feature type="region of interest" description="Disordered" evidence="1">
    <location>
        <begin position="46"/>
        <end position="171"/>
    </location>
</feature>